<dbReference type="Gene3D" id="3.50.50.60">
    <property type="entry name" value="FAD/NAD(P)-binding domain"/>
    <property type="match status" value="1"/>
</dbReference>
<evidence type="ECO:0000313" key="3">
    <source>
        <dbReference type="Proteomes" id="UP000002730"/>
    </source>
</evidence>
<dbReference type="AlphaFoldDB" id="D9SUP5"/>
<dbReference type="eggNOG" id="COG1231">
    <property type="taxonomic scope" value="Bacteria"/>
</dbReference>
<organism evidence="2 3">
    <name type="scientific">Clostridium cellulovorans (strain ATCC 35296 / DSM 3052 / OCM 3 / 743B)</name>
    <dbReference type="NCBI Taxonomy" id="573061"/>
    <lineage>
        <taxon>Bacteria</taxon>
        <taxon>Bacillati</taxon>
        <taxon>Bacillota</taxon>
        <taxon>Clostridia</taxon>
        <taxon>Eubacteriales</taxon>
        <taxon>Clostridiaceae</taxon>
        <taxon>Clostridium</taxon>
    </lineage>
</organism>
<dbReference type="HOGENOM" id="CLU_004498_8_3_9"/>
<reference evidence="2 3" key="1">
    <citation type="submission" date="2010-08" db="EMBL/GenBank/DDBJ databases">
        <title>Complete sequence of Clostridium cellulovorans 743B.</title>
        <authorList>
            <consortium name="US DOE Joint Genome Institute"/>
            <person name="Lucas S."/>
            <person name="Copeland A."/>
            <person name="Lapidus A."/>
            <person name="Cheng J.-F."/>
            <person name="Bruce D."/>
            <person name="Goodwin L."/>
            <person name="Pitluck S."/>
            <person name="Chertkov O."/>
            <person name="Detter J.C."/>
            <person name="Han C."/>
            <person name="Tapia R."/>
            <person name="Land M."/>
            <person name="Hauser L."/>
            <person name="Chang Y.-J."/>
            <person name="Jeffries C."/>
            <person name="Kyrpides N."/>
            <person name="Ivanova N."/>
            <person name="Mikhailova N."/>
            <person name="Hemme C.L."/>
            <person name="Woyke T."/>
        </authorList>
    </citation>
    <scope>NUCLEOTIDE SEQUENCE [LARGE SCALE GENOMIC DNA]</scope>
    <source>
        <strain evidence="3">ATCC 35296 / DSM 3052 / OCM 3 / 743B</strain>
    </source>
</reference>
<feature type="domain" description="Amine oxidase" evidence="1">
    <location>
        <begin position="69"/>
        <end position="565"/>
    </location>
</feature>
<dbReference type="PANTHER" id="PTHR10742">
    <property type="entry name" value="FLAVIN MONOAMINE OXIDASE"/>
    <property type="match status" value="1"/>
</dbReference>
<gene>
    <name evidence="2" type="ordered locus">Clocel_1194</name>
</gene>
<name>D9SUP5_CLOC7</name>
<dbReference type="Gene3D" id="3.90.660.10">
    <property type="match status" value="1"/>
</dbReference>
<dbReference type="SUPFAM" id="SSF54373">
    <property type="entry name" value="FAD-linked reductases, C-terminal domain"/>
    <property type="match status" value="1"/>
</dbReference>
<dbReference type="Pfam" id="PF01593">
    <property type="entry name" value="Amino_oxidase"/>
    <property type="match status" value="1"/>
</dbReference>
<dbReference type="SUPFAM" id="SSF51905">
    <property type="entry name" value="FAD/NAD(P)-binding domain"/>
    <property type="match status" value="1"/>
</dbReference>
<dbReference type="InterPro" id="IPR002937">
    <property type="entry name" value="Amino_oxidase"/>
</dbReference>
<dbReference type="Gene3D" id="1.20.1440.240">
    <property type="match status" value="1"/>
</dbReference>
<dbReference type="RefSeq" id="WP_010076193.1">
    <property type="nucleotide sequence ID" value="NC_014393.1"/>
</dbReference>
<proteinExistence type="predicted"/>
<keyword evidence="3" id="KW-1185">Reference proteome</keyword>
<dbReference type="InterPro" id="IPR050281">
    <property type="entry name" value="Flavin_monoamine_oxidase"/>
</dbReference>
<sequence>MDTDKKFKQPNNPTDEERHRMMKIALEEANHPEDYENLLELLNPPKDITTIVEPDRCEGIKIGIIGGGLAGLSSAFELRKLGFDITIFETEDRRIGGRVYTHYFDRDKKLYGELGAMRIPASHGTTWHYINLFGLDTIPFVQNNENTLIYIRGKHARNDPQGLSVMKNIYPEFNLTEMERSSPWQKIVGNALATPFLKVDPELRKELLQNKEHYSTPIRALGSYSIREVMKKMGVSEGAIEMISGIIPFLGAFYNNSYSENMQEEYTVDSAFRYAIVGGAVNLPLAFYRSLMSKTPKEYSELKNKNIKRVSWRCGKTVTGIYKEDIGNKVTLKYIDERSAEVGKQIFDFVICTIPFSSLRNVEVKPYFTPEKMQSIKEVYYVSSQKTVFMCNERFWEVGDAKNRIVGGGSSTDLPIQTIWYPCCPSVDSNIVLNNKRVVSKKHSFYDAGVLLASYNLGQDALRLGNLPEKTRIENIKRQVELVHRLKPGYLDSVVDDYKSVLWDSEKGFYGGFCYFMPEQQQLFSAAMIKPEYDNRVYFAGEHIGLAHGWIEASVNTGMKAANAIAEYCKNILVSHDDI</sequence>
<dbReference type="PANTHER" id="PTHR10742:SF410">
    <property type="entry name" value="LYSINE-SPECIFIC HISTONE DEMETHYLASE 2"/>
    <property type="match status" value="1"/>
</dbReference>
<dbReference type="STRING" id="573061.Clocel_1194"/>
<evidence type="ECO:0000313" key="2">
    <source>
        <dbReference type="EMBL" id="ADL50950.1"/>
    </source>
</evidence>
<dbReference type="InterPro" id="IPR036188">
    <property type="entry name" value="FAD/NAD-bd_sf"/>
</dbReference>
<dbReference type="KEGG" id="ccb:Clocel_1194"/>
<dbReference type="OrthoDB" id="25353at2"/>
<dbReference type="Proteomes" id="UP000002730">
    <property type="component" value="Chromosome"/>
</dbReference>
<accession>D9SUP5</accession>
<dbReference type="EMBL" id="CP002160">
    <property type="protein sequence ID" value="ADL50950.1"/>
    <property type="molecule type" value="Genomic_DNA"/>
</dbReference>
<protein>
    <submittedName>
        <fullName evidence="2">Amine oxidase</fullName>
    </submittedName>
</protein>
<evidence type="ECO:0000259" key="1">
    <source>
        <dbReference type="Pfam" id="PF01593"/>
    </source>
</evidence>
<dbReference type="GO" id="GO:0016491">
    <property type="term" value="F:oxidoreductase activity"/>
    <property type="evidence" value="ECO:0007669"/>
    <property type="project" value="InterPro"/>
</dbReference>